<gene>
    <name evidence="12" type="primary">fabH</name>
    <name evidence="15" type="ORF">SAMN05660964_01293</name>
</gene>
<dbReference type="InterPro" id="IPR004655">
    <property type="entry name" value="FabH"/>
</dbReference>
<dbReference type="HAMAP" id="MF_01815">
    <property type="entry name" value="FabH"/>
    <property type="match status" value="1"/>
</dbReference>
<comment type="subunit">
    <text evidence="12">Homodimer.</text>
</comment>
<comment type="function">
    <text evidence="12">Catalyzes the condensation reaction of fatty acid synthesis by the addition to an acyl acceptor of two carbons from malonyl-ACP. Catalyzes the first condensation reaction which initiates fatty acid synthesis and may therefore play a role in governing the total rate of fatty acid production. Possesses both acetoacetyl-ACP synthase and acetyl transacylase activities. Its substrate specificity determines the biosynthesis of branched-chain and/or straight-chain of fatty acids.</text>
</comment>
<feature type="active site" evidence="12">
    <location>
        <position position="249"/>
    </location>
</feature>
<dbReference type="Pfam" id="PF08545">
    <property type="entry name" value="ACP_syn_III"/>
    <property type="match status" value="1"/>
</dbReference>
<dbReference type="GO" id="GO:0004315">
    <property type="term" value="F:3-oxoacyl-[acyl-carrier-protein] synthase activity"/>
    <property type="evidence" value="ECO:0007669"/>
    <property type="project" value="InterPro"/>
</dbReference>
<dbReference type="SUPFAM" id="SSF53901">
    <property type="entry name" value="Thiolase-like"/>
    <property type="match status" value="1"/>
</dbReference>
<evidence type="ECO:0000259" key="14">
    <source>
        <dbReference type="Pfam" id="PF08545"/>
    </source>
</evidence>
<dbReference type="RefSeq" id="WP_093066584.1">
    <property type="nucleotide sequence ID" value="NZ_FNQP01000006.1"/>
</dbReference>
<dbReference type="NCBIfam" id="TIGR00747">
    <property type="entry name" value="fabH"/>
    <property type="match status" value="1"/>
</dbReference>
<evidence type="ECO:0000256" key="12">
    <source>
        <dbReference type="HAMAP-Rule" id="MF_01815"/>
    </source>
</evidence>
<dbReference type="UniPathway" id="UPA00094"/>
<evidence type="ECO:0000256" key="4">
    <source>
        <dbReference type="ARBA" id="ARBA00022516"/>
    </source>
</evidence>
<evidence type="ECO:0000256" key="8">
    <source>
        <dbReference type="ARBA" id="ARBA00023160"/>
    </source>
</evidence>
<evidence type="ECO:0000256" key="11">
    <source>
        <dbReference type="ARBA" id="ARBA00051096"/>
    </source>
</evidence>
<dbReference type="GO" id="GO:0033818">
    <property type="term" value="F:beta-ketoacyl-acyl-carrier-protein synthase III activity"/>
    <property type="evidence" value="ECO:0007669"/>
    <property type="project" value="UniProtKB-UniRule"/>
</dbReference>
<keyword evidence="12" id="KW-0963">Cytoplasm</keyword>
<keyword evidence="9 12" id="KW-0511">Multifunctional enzyme</keyword>
<feature type="active site" evidence="12">
    <location>
        <position position="113"/>
    </location>
</feature>
<feature type="domain" description="Beta-ketoacyl-[acyl-carrier-protein] synthase III N-terminal" evidence="14">
    <location>
        <begin position="107"/>
        <end position="184"/>
    </location>
</feature>
<dbReference type="OrthoDB" id="9815506at2"/>
<dbReference type="STRING" id="525918.SAMN05660964_01293"/>
<dbReference type="PANTHER" id="PTHR43091:SF1">
    <property type="entry name" value="BETA-KETOACYL-[ACYL-CARRIER-PROTEIN] SYNTHASE III, CHLOROPLASTIC"/>
    <property type="match status" value="1"/>
</dbReference>
<proteinExistence type="inferred from homology"/>
<evidence type="ECO:0000256" key="7">
    <source>
        <dbReference type="ARBA" id="ARBA00023098"/>
    </source>
</evidence>
<keyword evidence="7 12" id="KW-0443">Lipid metabolism</keyword>
<feature type="domain" description="Beta-ketoacyl-[acyl-carrier-protein] synthase III C-terminal" evidence="13">
    <location>
        <begin position="233"/>
        <end position="321"/>
    </location>
</feature>
<evidence type="ECO:0000313" key="15">
    <source>
        <dbReference type="EMBL" id="SEA29694.1"/>
    </source>
</evidence>
<reference evidence="15 16" key="1">
    <citation type="submission" date="2016-10" db="EMBL/GenBank/DDBJ databases">
        <authorList>
            <person name="de Groot N.N."/>
        </authorList>
    </citation>
    <scope>NUCLEOTIDE SEQUENCE [LARGE SCALE GENOMIC DNA]</scope>
    <source>
        <strain evidence="15 16">DSM 21228</strain>
    </source>
</reference>
<keyword evidence="6 12" id="KW-0276">Fatty acid metabolism</keyword>
<dbReference type="EMBL" id="FNQP01000006">
    <property type="protein sequence ID" value="SEA29694.1"/>
    <property type="molecule type" value="Genomic_DNA"/>
</dbReference>
<dbReference type="PANTHER" id="PTHR43091">
    <property type="entry name" value="3-OXOACYL-[ACYL-CARRIER-PROTEIN] SYNTHASE"/>
    <property type="match status" value="1"/>
</dbReference>
<sequence length="322" mass="34720">MIYSRITGTGSYLPEKILTNHDLEKMVDTTDEWIFERTGIRERHVVEMESASDMAEHAARRALEMAGKRPEDVDLIIVGTSTPDLVFPSTACLLQNNLGIRNGGAAFDVQAACSGFVFALSVADKFVRSGTSKCALVVGSEAMSKILDWTDRGTCILFGDGAGAVVLEASEEAGILSTHIHADGAYEHLLSVNAGISRNMEMLRAEGALLQMRGNEVFKVAVNTLGRIVDETLEANGMTKADVDWLVPHQANIRIIQATAKKLDMSMDHVVVTVESHGNTSAASVPLALDTAVRDGRIKRGEIILLEAFGGGFTWGSALIRF</sequence>
<evidence type="ECO:0000256" key="3">
    <source>
        <dbReference type="ARBA" id="ARBA00012333"/>
    </source>
</evidence>
<evidence type="ECO:0000256" key="6">
    <source>
        <dbReference type="ARBA" id="ARBA00022832"/>
    </source>
</evidence>
<keyword evidence="10 12" id="KW-0012">Acyltransferase</keyword>
<dbReference type="InterPro" id="IPR013751">
    <property type="entry name" value="ACP_syn_III_N"/>
</dbReference>
<organism evidence="15 16">
    <name type="scientific">Thiothrix caldifontis</name>
    <dbReference type="NCBI Taxonomy" id="525918"/>
    <lineage>
        <taxon>Bacteria</taxon>
        <taxon>Pseudomonadati</taxon>
        <taxon>Pseudomonadota</taxon>
        <taxon>Gammaproteobacteria</taxon>
        <taxon>Thiotrichales</taxon>
        <taxon>Thiotrichaceae</taxon>
        <taxon>Thiothrix</taxon>
    </lineage>
</organism>
<evidence type="ECO:0000256" key="10">
    <source>
        <dbReference type="ARBA" id="ARBA00023315"/>
    </source>
</evidence>
<comment type="similarity">
    <text evidence="2 12">Belongs to the thiolase-like superfamily. FabH family.</text>
</comment>
<keyword evidence="8 12" id="KW-0275">Fatty acid biosynthesis</keyword>
<dbReference type="InterPro" id="IPR013747">
    <property type="entry name" value="ACP_syn_III_C"/>
</dbReference>
<evidence type="ECO:0000256" key="1">
    <source>
        <dbReference type="ARBA" id="ARBA00005194"/>
    </source>
</evidence>
<comment type="subcellular location">
    <subcellularLocation>
        <location evidence="12">Cytoplasm</location>
    </subcellularLocation>
</comment>
<dbReference type="GO" id="GO:0005737">
    <property type="term" value="C:cytoplasm"/>
    <property type="evidence" value="ECO:0007669"/>
    <property type="project" value="UniProtKB-SubCell"/>
</dbReference>
<dbReference type="FunFam" id="3.40.47.10:FF:000004">
    <property type="entry name" value="3-oxoacyl-[acyl-carrier-protein] synthase 3"/>
    <property type="match status" value="1"/>
</dbReference>
<keyword evidence="16" id="KW-1185">Reference proteome</keyword>
<protein>
    <recommendedName>
        <fullName evidence="3 12">Beta-ketoacyl-[acyl-carrier-protein] synthase III</fullName>
        <shortName evidence="12">Beta-ketoacyl-ACP synthase III</shortName>
        <shortName evidence="12">KAS III</shortName>
        <ecNumber evidence="3 12">2.3.1.180</ecNumber>
    </recommendedName>
    <alternativeName>
        <fullName evidence="12">3-oxoacyl-[acyl-carrier-protein] synthase 3</fullName>
    </alternativeName>
    <alternativeName>
        <fullName evidence="12">3-oxoacyl-[acyl-carrier-protein] synthase III</fullName>
    </alternativeName>
</protein>
<feature type="active site" evidence="12">
    <location>
        <position position="279"/>
    </location>
</feature>
<dbReference type="Gene3D" id="3.40.47.10">
    <property type="match status" value="1"/>
</dbReference>
<comment type="catalytic activity">
    <reaction evidence="11">
        <text>malonyl-[ACP] + acetyl-CoA + H(+) = 3-oxobutanoyl-[ACP] + CO2 + CoA</text>
        <dbReference type="Rhea" id="RHEA:12080"/>
        <dbReference type="Rhea" id="RHEA-COMP:9623"/>
        <dbReference type="Rhea" id="RHEA-COMP:9625"/>
        <dbReference type="ChEBI" id="CHEBI:15378"/>
        <dbReference type="ChEBI" id="CHEBI:16526"/>
        <dbReference type="ChEBI" id="CHEBI:57287"/>
        <dbReference type="ChEBI" id="CHEBI:57288"/>
        <dbReference type="ChEBI" id="CHEBI:78449"/>
        <dbReference type="ChEBI" id="CHEBI:78450"/>
        <dbReference type="EC" id="2.3.1.180"/>
    </reaction>
    <physiologicalReaction direction="left-to-right" evidence="11">
        <dbReference type="Rhea" id="RHEA:12081"/>
    </physiologicalReaction>
</comment>
<evidence type="ECO:0000259" key="13">
    <source>
        <dbReference type="Pfam" id="PF08541"/>
    </source>
</evidence>
<evidence type="ECO:0000256" key="9">
    <source>
        <dbReference type="ARBA" id="ARBA00023268"/>
    </source>
</evidence>
<comment type="pathway">
    <text evidence="1 12">Lipid metabolism; fatty acid biosynthesis.</text>
</comment>
<comment type="domain">
    <text evidence="12">The last Arg residue of the ACP-binding site is essential for the weak association between ACP/AcpP and FabH.</text>
</comment>
<dbReference type="CDD" id="cd00830">
    <property type="entry name" value="KAS_III"/>
    <property type="match status" value="1"/>
</dbReference>
<evidence type="ECO:0000256" key="2">
    <source>
        <dbReference type="ARBA" id="ARBA00008642"/>
    </source>
</evidence>
<name>A0A1H4A2J6_9GAMM</name>
<dbReference type="EC" id="2.3.1.180" evidence="3 12"/>
<evidence type="ECO:0000313" key="16">
    <source>
        <dbReference type="Proteomes" id="UP000199397"/>
    </source>
</evidence>
<dbReference type="InterPro" id="IPR016039">
    <property type="entry name" value="Thiolase-like"/>
</dbReference>
<dbReference type="Pfam" id="PF08541">
    <property type="entry name" value="ACP_syn_III_C"/>
    <property type="match status" value="1"/>
</dbReference>
<accession>A0A1H4A2J6</accession>
<dbReference type="AlphaFoldDB" id="A0A1H4A2J6"/>
<dbReference type="Proteomes" id="UP000199397">
    <property type="component" value="Unassembled WGS sequence"/>
</dbReference>
<dbReference type="GO" id="GO:0006633">
    <property type="term" value="P:fatty acid biosynthetic process"/>
    <property type="evidence" value="ECO:0007669"/>
    <property type="project" value="UniProtKB-UniRule"/>
</dbReference>
<evidence type="ECO:0000256" key="5">
    <source>
        <dbReference type="ARBA" id="ARBA00022679"/>
    </source>
</evidence>
<feature type="region of interest" description="ACP-binding" evidence="12">
    <location>
        <begin position="250"/>
        <end position="254"/>
    </location>
</feature>
<keyword evidence="4 12" id="KW-0444">Lipid biosynthesis</keyword>
<keyword evidence="5 12" id="KW-0808">Transferase</keyword>
<dbReference type="NCBIfam" id="NF006829">
    <property type="entry name" value="PRK09352.1"/>
    <property type="match status" value="1"/>
</dbReference>